<evidence type="ECO:0000259" key="1">
    <source>
        <dbReference type="Pfam" id="PF13144"/>
    </source>
</evidence>
<keyword evidence="2" id="KW-0282">Flagellum</keyword>
<dbReference type="RefSeq" id="WP_194372159.1">
    <property type="nucleotide sequence ID" value="NZ_CP054492.1"/>
</dbReference>
<dbReference type="Gene3D" id="2.30.30.760">
    <property type="match status" value="1"/>
</dbReference>
<reference evidence="2 3" key="1">
    <citation type="submission" date="2020-05" db="EMBL/GenBank/DDBJ databases">
        <title>Sulfurimonas marisnigri, sp. nov., and Sulfurimonas baltica, sp. nov., manganese oxide reducing chemolithoautotrophs of the class Epsilonproteobacteria isolated from the pelagic redoxclines of the Black and Baltic Seas and emended description of the genus Sulfurimonas.</title>
        <authorList>
            <person name="Henkel J.V."/>
            <person name="Laudan C."/>
            <person name="Werner J."/>
            <person name="Neu T."/>
            <person name="Plewe S."/>
            <person name="Sproer C."/>
            <person name="Bunk B."/>
            <person name="Schulz-Vogt H.N."/>
        </authorList>
    </citation>
    <scope>NUCLEOTIDE SEQUENCE [LARGE SCALE GENOMIC DNA]</scope>
    <source>
        <strain evidence="2 3">GD2</strain>
    </source>
</reference>
<name>A0A7S7LXN8_9BACT</name>
<dbReference type="Proteomes" id="UP000593994">
    <property type="component" value="Chromosome"/>
</dbReference>
<feature type="domain" description="Flagella basal body P-ring formation protein FlgA SAF" evidence="1">
    <location>
        <begin position="169"/>
        <end position="287"/>
    </location>
</feature>
<dbReference type="GO" id="GO:0044780">
    <property type="term" value="P:bacterial-type flagellum assembly"/>
    <property type="evidence" value="ECO:0007669"/>
    <property type="project" value="InterPro"/>
</dbReference>
<dbReference type="PANTHER" id="PTHR36307:SF1">
    <property type="entry name" value="FLAGELLA BASAL BODY P-RING FORMATION PROTEIN FLGA"/>
    <property type="match status" value="1"/>
</dbReference>
<accession>A0A7S7LXN8</accession>
<protein>
    <submittedName>
        <fullName evidence="2">Flagellar basal body P-ring formation protein FlgA</fullName>
    </submittedName>
</protein>
<dbReference type="NCBIfam" id="TIGR03170">
    <property type="entry name" value="flgA_cterm"/>
    <property type="match status" value="1"/>
</dbReference>
<evidence type="ECO:0000313" key="2">
    <source>
        <dbReference type="EMBL" id="QOY53271.1"/>
    </source>
</evidence>
<dbReference type="InterPro" id="IPR039246">
    <property type="entry name" value="Flagellar_FlgA"/>
</dbReference>
<dbReference type="KEGG" id="sbal:HUE88_06225"/>
<organism evidence="2 3">
    <name type="scientific">Candidatus Sulfurimonas baltica</name>
    <dbReference type="NCBI Taxonomy" id="2740404"/>
    <lineage>
        <taxon>Bacteria</taxon>
        <taxon>Pseudomonadati</taxon>
        <taxon>Campylobacterota</taxon>
        <taxon>Epsilonproteobacteria</taxon>
        <taxon>Campylobacterales</taxon>
        <taxon>Sulfurimonadaceae</taxon>
        <taxon>Sulfurimonas</taxon>
    </lineage>
</organism>
<dbReference type="PANTHER" id="PTHR36307">
    <property type="entry name" value="FLAGELLA BASAL BODY P-RING FORMATION PROTEIN FLGA"/>
    <property type="match status" value="1"/>
</dbReference>
<evidence type="ECO:0000313" key="3">
    <source>
        <dbReference type="Proteomes" id="UP000593994"/>
    </source>
</evidence>
<dbReference type="AlphaFoldDB" id="A0A7S7LXN8"/>
<dbReference type="SUPFAM" id="SSF160574">
    <property type="entry name" value="BT0923-like"/>
    <property type="match status" value="1"/>
</dbReference>
<gene>
    <name evidence="2" type="primary">flgA</name>
    <name evidence="2" type="ORF">HUE88_06225</name>
</gene>
<keyword evidence="2" id="KW-0966">Cell projection</keyword>
<proteinExistence type="predicted"/>
<dbReference type="Pfam" id="PF13144">
    <property type="entry name" value="ChapFlgA"/>
    <property type="match status" value="1"/>
</dbReference>
<sequence length="289" mass="33478">MLTKTFFSLFIYLTLYSSSTLDETYYVNTKTINLSHIIPNVKNDSKLFSIENTKHTKRVKTKDLLNTLKQLGYAEFSSKSSYTNFVLKSPIDTSKIELKIKNYYQNKYENINITDIFIEPRGYLVSLPENYTVNIRSRNYLSRSGVIYIKTSDNKKMFFNYDVTATVLVYISKKKIKKDVELSVLNVSKKSIILDKFVDKPIQNVTKGLFQSKRHISENKILTIRDVETFNIVKRDSLINVSLKSNHMTISFSAKALQDGKENDIIRVQKNNGTRVKVRITGKNRAEMQ</sequence>
<keyword evidence="3" id="KW-1185">Reference proteome</keyword>
<keyword evidence="2" id="KW-0969">Cilium</keyword>
<dbReference type="InterPro" id="IPR017585">
    <property type="entry name" value="SAF_FlgA"/>
</dbReference>
<dbReference type="EMBL" id="CP054492">
    <property type="protein sequence ID" value="QOY53271.1"/>
    <property type="molecule type" value="Genomic_DNA"/>
</dbReference>